<dbReference type="Proteomes" id="UP000243499">
    <property type="component" value="Chromosome 4"/>
</dbReference>
<dbReference type="GO" id="GO:0030515">
    <property type="term" value="F:snoRNA binding"/>
    <property type="evidence" value="ECO:0007669"/>
    <property type="project" value="InterPro"/>
</dbReference>
<dbReference type="GO" id="GO:0031428">
    <property type="term" value="C:box C/D methylation guide snoRNP complex"/>
    <property type="evidence" value="ECO:0007669"/>
    <property type="project" value="InterPro"/>
</dbReference>
<reference evidence="1" key="1">
    <citation type="submission" date="2018-04" db="EMBL/GenBank/DDBJ databases">
        <title>WGS assembly of Panicum hallii.</title>
        <authorList>
            <person name="Lovell J."/>
            <person name="Jenkins J."/>
            <person name="Lowry D."/>
            <person name="Mamidi S."/>
            <person name="Sreedasyam A."/>
            <person name="Weng X."/>
            <person name="Barry K."/>
            <person name="Bonette J."/>
            <person name="Campitelli B."/>
            <person name="Daum C."/>
            <person name="Gordon S."/>
            <person name="Gould B."/>
            <person name="Lipzen A."/>
            <person name="Macqueen A."/>
            <person name="Palacio-Mejia J."/>
            <person name="Plott C."/>
            <person name="Shakirov E."/>
            <person name="Shu S."/>
            <person name="Yoshinaga Y."/>
            <person name="Zane M."/>
            <person name="Rokhsar D."/>
            <person name="Grimwood J."/>
            <person name="Schmutz J."/>
            <person name="Juenger T."/>
        </authorList>
    </citation>
    <scope>NUCLEOTIDE SEQUENCE [LARGE SCALE GENOMIC DNA]</scope>
    <source>
        <strain evidence="1">FIL2</strain>
    </source>
</reference>
<dbReference type="GO" id="GO:0032040">
    <property type="term" value="C:small-subunit processome"/>
    <property type="evidence" value="ECO:0007669"/>
    <property type="project" value="InterPro"/>
</dbReference>
<evidence type="ECO:0000313" key="1">
    <source>
        <dbReference type="EMBL" id="PVH47715.1"/>
    </source>
</evidence>
<dbReference type="InterPro" id="IPR045056">
    <property type="entry name" value="Nop56/Nop58"/>
</dbReference>
<proteinExistence type="predicted"/>
<protein>
    <submittedName>
        <fullName evidence="1">Uncharacterized protein</fullName>
    </submittedName>
</protein>
<name>A0A2T8JCT7_9POAL</name>
<dbReference type="PANTHER" id="PTHR10894">
    <property type="entry name" value="NUCLEOLAR PROTEIN 5 NUCLEOLAR PROTEIN NOP5 NOP58"/>
    <property type="match status" value="1"/>
</dbReference>
<dbReference type="EMBL" id="CM008049">
    <property type="protein sequence ID" value="PVH47715.1"/>
    <property type="molecule type" value="Genomic_DNA"/>
</dbReference>
<dbReference type="AlphaFoldDB" id="A0A2T8JCT7"/>
<gene>
    <name evidence="1" type="ORF">PAHAL_4G127300</name>
</gene>
<organism evidence="1">
    <name type="scientific">Panicum hallii</name>
    <dbReference type="NCBI Taxonomy" id="206008"/>
    <lineage>
        <taxon>Eukaryota</taxon>
        <taxon>Viridiplantae</taxon>
        <taxon>Streptophyta</taxon>
        <taxon>Embryophyta</taxon>
        <taxon>Tracheophyta</taxon>
        <taxon>Spermatophyta</taxon>
        <taxon>Magnoliopsida</taxon>
        <taxon>Liliopsida</taxon>
        <taxon>Poales</taxon>
        <taxon>Poaceae</taxon>
        <taxon>PACMAD clade</taxon>
        <taxon>Panicoideae</taxon>
        <taxon>Panicodae</taxon>
        <taxon>Paniceae</taxon>
        <taxon>Panicinae</taxon>
        <taxon>Panicum</taxon>
        <taxon>Panicum sect. Panicum</taxon>
    </lineage>
</organism>
<dbReference type="PANTHER" id="PTHR10894:SF37">
    <property type="entry name" value="RRNA N-GLYCOSIDASE"/>
    <property type="match status" value="1"/>
</dbReference>
<accession>A0A2T8JCT7</accession>
<sequence>MWGSKNLMEFLVPGEELELTAEDHLQMSEGMKFILDGYGFEVEAEMVNSRIINMAAAVYEFDFRVNKHTDFLCYGGEKLQEVSQIDTQNWDPLKLATALKLIACPGEDITTGGCEELNMNACLAIYRDIAVACKHRVKVLDLLASRVKEAKEELKLHQGF</sequence>
<dbReference type="Gramene" id="PVH47715">
    <property type="protein sequence ID" value="PVH47715"/>
    <property type="gene ID" value="PAHAL_4G127300"/>
</dbReference>